<dbReference type="InterPro" id="IPR001610">
    <property type="entry name" value="PAC"/>
</dbReference>
<dbReference type="InterPro" id="IPR036641">
    <property type="entry name" value="HPT_dom_sf"/>
</dbReference>
<dbReference type="InterPro" id="IPR036097">
    <property type="entry name" value="HisK_dim/P_sf"/>
</dbReference>
<dbReference type="PROSITE" id="PS50894">
    <property type="entry name" value="HPT"/>
    <property type="match status" value="1"/>
</dbReference>
<dbReference type="GO" id="GO:0000155">
    <property type="term" value="F:phosphorelay sensor kinase activity"/>
    <property type="evidence" value="ECO:0007669"/>
    <property type="project" value="InterPro"/>
</dbReference>
<feature type="domain" description="Histidine kinase" evidence="13">
    <location>
        <begin position="728"/>
        <end position="949"/>
    </location>
</feature>
<dbReference type="Pfam" id="PF08447">
    <property type="entry name" value="PAS_3"/>
    <property type="match status" value="1"/>
</dbReference>
<dbReference type="InterPro" id="IPR003594">
    <property type="entry name" value="HATPase_dom"/>
</dbReference>
<name>A0A368XW59_9BURK</name>
<dbReference type="Gene3D" id="3.30.450.20">
    <property type="entry name" value="PAS domain"/>
    <property type="match status" value="4"/>
</dbReference>
<dbReference type="InterPro" id="IPR008207">
    <property type="entry name" value="Sig_transdc_His_kin_Hpt_dom"/>
</dbReference>
<keyword evidence="4" id="KW-0732">Signal</keyword>
<dbReference type="SUPFAM" id="SSF55785">
    <property type="entry name" value="PYP-like sensor domain (PAS domain)"/>
    <property type="match status" value="3"/>
</dbReference>
<dbReference type="EMBL" id="QPJK01000005">
    <property type="protein sequence ID" value="RCW70264.1"/>
    <property type="molecule type" value="Genomic_DNA"/>
</dbReference>
<dbReference type="InterPro" id="IPR036890">
    <property type="entry name" value="HATPase_C_sf"/>
</dbReference>
<evidence type="ECO:0000256" key="11">
    <source>
        <dbReference type="SAM" id="MobiDB-lite"/>
    </source>
</evidence>
<keyword evidence="6" id="KW-0843">Virulence</keyword>
<dbReference type="Pfam" id="PF02518">
    <property type="entry name" value="HATPase_c"/>
    <property type="match status" value="1"/>
</dbReference>
<dbReference type="InterPro" id="IPR011006">
    <property type="entry name" value="CheY-like_superfamily"/>
</dbReference>
<dbReference type="SMART" id="SM00388">
    <property type="entry name" value="HisKA"/>
    <property type="match status" value="1"/>
</dbReference>
<dbReference type="Pfam" id="PF01627">
    <property type="entry name" value="Hpt"/>
    <property type="match status" value="1"/>
</dbReference>
<dbReference type="GO" id="GO:0005886">
    <property type="term" value="C:plasma membrane"/>
    <property type="evidence" value="ECO:0007669"/>
    <property type="project" value="UniProtKB-SubCell"/>
</dbReference>
<dbReference type="SUPFAM" id="SSF52172">
    <property type="entry name" value="CheY-like"/>
    <property type="match status" value="2"/>
</dbReference>
<dbReference type="NCBIfam" id="TIGR00229">
    <property type="entry name" value="sensory_box"/>
    <property type="match status" value="3"/>
</dbReference>
<evidence type="ECO:0000256" key="4">
    <source>
        <dbReference type="ARBA" id="ARBA00022729"/>
    </source>
</evidence>
<dbReference type="SUPFAM" id="SSF55874">
    <property type="entry name" value="ATPase domain of HSP90 chaperone/DNA topoisomerase II/histidine kinase"/>
    <property type="match status" value="1"/>
</dbReference>
<keyword evidence="12" id="KW-1133">Transmembrane helix</keyword>
<evidence type="ECO:0000256" key="8">
    <source>
        <dbReference type="ARBA" id="ARBA00070152"/>
    </source>
</evidence>
<dbReference type="CDD" id="cd00130">
    <property type="entry name" value="PAS"/>
    <property type="match status" value="2"/>
</dbReference>
<dbReference type="PROSITE" id="PS50112">
    <property type="entry name" value="PAS"/>
    <property type="match status" value="1"/>
</dbReference>
<dbReference type="CDD" id="cd12914">
    <property type="entry name" value="PDC1_DGC_like"/>
    <property type="match status" value="1"/>
</dbReference>
<feature type="domain" description="HPt" evidence="16">
    <location>
        <begin position="1268"/>
        <end position="1363"/>
    </location>
</feature>
<evidence type="ECO:0000313" key="18">
    <source>
        <dbReference type="Proteomes" id="UP000252884"/>
    </source>
</evidence>
<dbReference type="Pfam" id="PF00512">
    <property type="entry name" value="HisKA"/>
    <property type="match status" value="1"/>
</dbReference>
<feature type="modified residue" description="4-aspartylphosphate" evidence="10">
    <location>
        <position position="1163"/>
    </location>
</feature>
<dbReference type="CDD" id="cd00088">
    <property type="entry name" value="HPT"/>
    <property type="match status" value="1"/>
</dbReference>
<dbReference type="PANTHER" id="PTHR45339:SF3">
    <property type="entry name" value="HISTIDINE KINASE"/>
    <property type="match status" value="1"/>
</dbReference>
<comment type="caution">
    <text evidence="17">The sequence shown here is derived from an EMBL/GenBank/DDBJ whole genome shotgun (WGS) entry which is preliminary data.</text>
</comment>
<dbReference type="Gene3D" id="3.40.50.2300">
    <property type="match status" value="2"/>
</dbReference>
<feature type="domain" description="Response regulatory" evidence="14">
    <location>
        <begin position="1111"/>
        <end position="1230"/>
    </location>
</feature>
<dbReference type="Gene3D" id="3.30.565.10">
    <property type="entry name" value="Histidine kinase-like ATPase, C-terminal domain"/>
    <property type="match status" value="1"/>
</dbReference>
<evidence type="ECO:0000256" key="5">
    <source>
        <dbReference type="ARBA" id="ARBA00023012"/>
    </source>
</evidence>
<dbReference type="Pfam" id="PF00072">
    <property type="entry name" value="Response_reg"/>
    <property type="match status" value="2"/>
</dbReference>
<feature type="domain" description="PAS" evidence="15">
    <location>
        <begin position="465"/>
        <end position="510"/>
    </location>
</feature>
<evidence type="ECO:0000259" key="13">
    <source>
        <dbReference type="PROSITE" id="PS50109"/>
    </source>
</evidence>
<proteinExistence type="predicted"/>
<dbReference type="SUPFAM" id="SSF47226">
    <property type="entry name" value="Histidine-containing phosphotransfer domain, HPT domain"/>
    <property type="match status" value="1"/>
</dbReference>
<keyword evidence="12" id="KW-0812">Transmembrane</keyword>
<dbReference type="Proteomes" id="UP000252884">
    <property type="component" value="Unassembled WGS sequence"/>
</dbReference>
<comment type="function">
    <text evidence="7">Member of the two-component regulatory system BvgS/BvgA. Phosphorylates BvgA via a four-step phosphorelay in response to environmental signals.</text>
</comment>
<dbReference type="SMART" id="SM00448">
    <property type="entry name" value="REC"/>
    <property type="match status" value="2"/>
</dbReference>
<dbReference type="EC" id="2.7.13.3" evidence="2"/>
<dbReference type="InterPro" id="IPR035965">
    <property type="entry name" value="PAS-like_dom_sf"/>
</dbReference>
<sequence length="1442" mass="155108">MDANKVRGTLWSALLREWLLLVGVLAVLAGLMVYAIAREYRRVGVSESVRLQTQAQVVDHHVRRQLESVDQALRTTLQAAAQWPTPAGGVGEASLHALVDVMPGVRTLTVMDAKGTVLAANRPELLGRNYGERDFFRAAVGGPQAGMVALSAPFRSYLGSVAMNAARAGFAPDGRVQHVVSATLDPEYFGGVLGSVTYAPDMWATVLHGQGRLFQVAPLTASDMLEDLQEAGSFWQQHAASGALHNLVNDHGAGLERLVAVRTVLSPQVRVDHPLVVAVGRSKEALYVPIWQQAQTYGLLFAAVALGSGLGLGLLQRRRLQVATLQQASRAARQESEERVALALRGADLGLWEWSLDSGRIVLDARGCSMLGLTPAQVQLERRPWADRLHPDDVAGVLAQATDHAQGRAPRFEAEFRVRHADGHWVWILSRGNRVDGTPIRLAGTHMDVTARQQSAQALAAHEAELRDFKSMLDETLDCVFILDAQTLQFLYVNEGAIRMSGYAEDELLGMKPTDLLWDTTPAQYLERTRPLVEGQEPAQLVEVVHRHRDGHPIPAEVFLQYLPATAERRPRFLAVVRDITARRAQTALELSEARFRMLIEGAPTAIAILRGERFEYTNRRFLAMHGYASGDNLAGSPWRAAFAVDAHAILAAPQAAPAHAGKVHSTRKNGELLPVLVACTAVDLSDGPATVVFLQDISDLERAEAELVQARDAAEQASRAKAAFVANMSHEVRTPLNAILGLAYLLEHGSLQGEPLDLVRKIHAAGRTLLGTINHVLDISKIEAGRLEIERAPFRLDEVIDNVATIMGANVGDRPLELVISPPPLGAGQLMGDALRLQQVLVNLTANAIKFTERGQIALHTELEHRDSRQVRLRFSVVDSGIGIPADKVDEIFAPFAQADSSTTRRFGGTGLGLAICRQLVELMGGQIGVHSTPGKGSTFWFSVPFEPAPATHFSSPAMLQVQALVADDNPLVCEAAVATARGLGWQMEAVASGSDALAFIERRLATHTLPDVVLLDWRMPGMDGLAAARAIRASVPPHACPIVIMVTAHARGALLAEAGPDLVDAVLDKPLTSSKLYDAVVQAQRRRSAVPEGPAAGPAAQEQPLAGLFILVVDDSEINREVAQRILQRAGAAVVLANDGQQALDRLGDSTAEPVDIVLMDVQMPVMDGIEATRRLRREARLAHLPVVALTAGAFKSQQDAAWAAGMNGFIGKPFDVAEAITLIRRLTGRDGTPAAVAAPGTRRAALALPELPGIDLAQGLQIWTDERAYQRFLARFLDEHVSNAQEIRALVAAGDTEQAGALAHRLRGGAAHLALPQTTEAAAEVELALQHGEDPAPGLQRLEQALATAVASARQLQSAHPAAPLPTAPATPAAPTERPRLLQALLRALDADDPGPAEALLAELGPHLPPGDIQALQDLLDSYDFRGAERRVRRLLDTP</sequence>
<dbReference type="Gene3D" id="1.10.287.130">
    <property type="match status" value="1"/>
</dbReference>
<feature type="domain" description="Response regulatory" evidence="14">
    <location>
        <begin position="964"/>
        <end position="1086"/>
    </location>
</feature>
<dbReference type="SMART" id="SM00387">
    <property type="entry name" value="HATPase_c"/>
    <property type="match status" value="1"/>
</dbReference>
<feature type="modified residue" description="Phosphohistidine" evidence="9">
    <location>
        <position position="1307"/>
    </location>
</feature>
<dbReference type="InterPro" id="IPR000014">
    <property type="entry name" value="PAS"/>
</dbReference>
<evidence type="ECO:0000256" key="2">
    <source>
        <dbReference type="ARBA" id="ARBA00012438"/>
    </source>
</evidence>
<evidence type="ECO:0000259" key="15">
    <source>
        <dbReference type="PROSITE" id="PS50112"/>
    </source>
</evidence>
<dbReference type="CDD" id="cd17546">
    <property type="entry name" value="REC_hyHK_CKI1_RcsC-like"/>
    <property type="match status" value="2"/>
</dbReference>
<keyword evidence="3 10" id="KW-0597">Phosphoprotein</keyword>
<gene>
    <name evidence="17" type="ORF">DES41_105205</name>
</gene>
<organism evidence="17 18">
    <name type="scientific">Pseudorhodoferax soli</name>
    <dbReference type="NCBI Taxonomy" id="545864"/>
    <lineage>
        <taxon>Bacteria</taxon>
        <taxon>Pseudomonadati</taxon>
        <taxon>Pseudomonadota</taxon>
        <taxon>Betaproteobacteria</taxon>
        <taxon>Burkholderiales</taxon>
        <taxon>Comamonadaceae</taxon>
    </lineage>
</organism>
<dbReference type="PROSITE" id="PS50109">
    <property type="entry name" value="HIS_KIN"/>
    <property type="match status" value="1"/>
</dbReference>
<dbReference type="PRINTS" id="PR00344">
    <property type="entry name" value="BCTRLSENSOR"/>
</dbReference>
<dbReference type="CDD" id="cd00082">
    <property type="entry name" value="HisKA"/>
    <property type="match status" value="1"/>
</dbReference>
<dbReference type="Pfam" id="PF13188">
    <property type="entry name" value="PAS_8"/>
    <property type="match status" value="1"/>
</dbReference>
<keyword evidence="5" id="KW-0902">Two-component regulatory system</keyword>
<dbReference type="SMART" id="SM00086">
    <property type="entry name" value="PAC"/>
    <property type="match status" value="3"/>
</dbReference>
<keyword evidence="18" id="KW-1185">Reference proteome</keyword>
<comment type="catalytic activity">
    <reaction evidence="1">
        <text>ATP + protein L-histidine = ADP + protein N-phospho-L-histidine.</text>
        <dbReference type="EC" id="2.7.13.3"/>
    </reaction>
</comment>
<dbReference type="PROSITE" id="PS50110">
    <property type="entry name" value="RESPONSE_REGULATORY"/>
    <property type="match status" value="2"/>
</dbReference>
<dbReference type="InterPro" id="IPR004358">
    <property type="entry name" value="Sig_transdc_His_kin-like_C"/>
</dbReference>
<dbReference type="InterPro" id="IPR001789">
    <property type="entry name" value="Sig_transdc_resp-reg_receiver"/>
</dbReference>
<dbReference type="InterPro" id="IPR003661">
    <property type="entry name" value="HisK_dim/P_dom"/>
</dbReference>
<dbReference type="CDD" id="cd16922">
    <property type="entry name" value="HATPase_EvgS-ArcB-TorS-like"/>
    <property type="match status" value="1"/>
</dbReference>
<evidence type="ECO:0000256" key="7">
    <source>
        <dbReference type="ARBA" id="ARBA00058004"/>
    </source>
</evidence>
<dbReference type="SUPFAM" id="SSF47384">
    <property type="entry name" value="Homodimeric domain of signal transducing histidine kinase"/>
    <property type="match status" value="1"/>
</dbReference>
<evidence type="ECO:0000256" key="10">
    <source>
        <dbReference type="PROSITE-ProRule" id="PRU00169"/>
    </source>
</evidence>
<keyword evidence="12" id="KW-0472">Membrane</keyword>
<evidence type="ECO:0000259" key="16">
    <source>
        <dbReference type="PROSITE" id="PS50894"/>
    </source>
</evidence>
<accession>A0A368XW59</accession>
<reference evidence="17 18" key="1">
    <citation type="submission" date="2018-07" db="EMBL/GenBank/DDBJ databases">
        <title>Genomic Encyclopedia of Type Strains, Phase IV (KMG-IV): sequencing the most valuable type-strain genomes for metagenomic binning, comparative biology and taxonomic classification.</title>
        <authorList>
            <person name="Goeker M."/>
        </authorList>
    </citation>
    <scope>NUCLEOTIDE SEQUENCE [LARGE SCALE GENOMIC DNA]</scope>
    <source>
        <strain evidence="17 18">DSM 21634</strain>
    </source>
</reference>
<dbReference type="InterPro" id="IPR013655">
    <property type="entry name" value="PAS_fold_3"/>
</dbReference>
<evidence type="ECO:0000259" key="14">
    <source>
        <dbReference type="PROSITE" id="PS50110"/>
    </source>
</evidence>
<protein>
    <recommendedName>
        <fullName evidence="8">Virulence sensor protein BvgS</fullName>
        <ecNumber evidence="2">2.7.13.3</ecNumber>
    </recommendedName>
</protein>
<dbReference type="RefSeq" id="WP_170168221.1">
    <property type="nucleotide sequence ID" value="NZ_QPJK01000005.1"/>
</dbReference>
<feature type="region of interest" description="Disordered" evidence="11">
    <location>
        <begin position="1356"/>
        <end position="1379"/>
    </location>
</feature>
<dbReference type="SMART" id="SM00091">
    <property type="entry name" value="PAS"/>
    <property type="match status" value="3"/>
</dbReference>
<dbReference type="Pfam" id="PF13426">
    <property type="entry name" value="PAS_9"/>
    <property type="match status" value="1"/>
</dbReference>
<dbReference type="GO" id="GO:0005524">
    <property type="term" value="F:ATP binding"/>
    <property type="evidence" value="ECO:0007669"/>
    <property type="project" value="UniProtKB-KW"/>
</dbReference>
<dbReference type="FunFam" id="3.30.565.10:FF:000010">
    <property type="entry name" value="Sensor histidine kinase RcsC"/>
    <property type="match status" value="1"/>
</dbReference>
<dbReference type="Gene3D" id="1.20.120.160">
    <property type="entry name" value="HPT domain"/>
    <property type="match status" value="1"/>
</dbReference>
<feature type="transmembrane region" description="Helical" evidence="12">
    <location>
        <begin position="18"/>
        <end position="37"/>
    </location>
</feature>
<evidence type="ECO:0000256" key="9">
    <source>
        <dbReference type="PROSITE-ProRule" id="PRU00110"/>
    </source>
</evidence>
<evidence type="ECO:0000256" key="1">
    <source>
        <dbReference type="ARBA" id="ARBA00000085"/>
    </source>
</evidence>
<evidence type="ECO:0000313" key="17">
    <source>
        <dbReference type="EMBL" id="RCW70264.1"/>
    </source>
</evidence>
<dbReference type="InterPro" id="IPR005467">
    <property type="entry name" value="His_kinase_dom"/>
</dbReference>
<evidence type="ECO:0000256" key="12">
    <source>
        <dbReference type="SAM" id="Phobius"/>
    </source>
</evidence>
<dbReference type="PANTHER" id="PTHR45339">
    <property type="entry name" value="HYBRID SIGNAL TRANSDUCTION HISTIDINE KINASE J"/>
    <property type="match status" value="1"/>
</dbReference>
<evidence type="ECO:0000256" key="3">
    <source>
        <dbReference type="ARBA" id="ARBA00022553"/>
    </source>
</evidence>
<evidence type="ECO:0000256" key="6">
    <source>
        <dbReference type="ARBA" id="ARBA00023026"/>
    </source>
</evidence>
<feature type="modified residue" description="4-aspartylphosphate" evidence="10">
    <location>
        <position position="1018"/>
    </location>
</feature>